<evidence type="ECO:0000313" key="2">
    <source>
        <dbReference type="Proteomes" id="UP000055024"/>
    </source>
</evidence>
<proteinExistence type="predicted"/>
<sequence>MEEELVWRKRHWAMQIVGEFLGIKQHVAEICVQSCLRESRPRSDKIQVVWILWKGNGTGQKKACNVVLVKSALCRKNRRGVGGGKTALGKAKCRGVFEEKTARGGKMQAKLFGESHHRTDKIQSLFWGKPPKDEQNSVGVDFVERKRHGAKTEPLRLLRNLFWGKPPRYDQNCSGAYFLCRKRHLAEKKV</sequence>
<accession>A0A0V1GNJ2</accession>
<dbReference type="EMBL" id="JYDP01000882">
    <property type="protein sequence ID" value="KRY99363.1"/>
    <property type="molecule type" value="Genomic_DNA"/>
</dbReference>
<gene>
    <name evidence="1" type="ORF">T11_8058</name>
</gene>
<protein>
    <submittedName>
        <fullName evidence="1">Uncharacterized protein</fullName>
    </submittedName>
</protein>
<evidence type="ECO:0000313" key="1">
    <source>
        <dbReference type="EMBL" id="KRY99363.1"/>
    </source>
</evidence>
<keyword evidence="2" id="KW-1185">Reference proteome</keyword>
<name>A0A0V1GNJ2_9BILA</name>
<dbReference type="AlphaFoldDB" id="A0A0V1GNJ2"/>
<organism evidence="1 2">
    <name type="scientific">Trichinella zimbabwensis</name>
    <dbReference type="NCBI Taxonomy" id="268475"/>
    <lineage>
        <taxon>Eukaryota</taxon>
        <taxon>Metazoa</taxon>
        <taxon>Ecdysozoa</taxon>
        <taxon>Nematoda</taxon>
        <taxon>Enoplea</taxon>
        <taxon>Dorylaimia</taxon>
        <taxon>Trichinellida</taxon>
        <taxon>Trichinellidae</taxon>
        <taxon>Trichinella</taxon>
    </lineage>
</organism>
<reference evidence="1 2" key="1">
    <citation type="submission" date="2015-01" db="EMBL/GenBank/DDBJ databases">
        <title>Evolution of Trichinella species and genotypes.</title>
        <authorList>
            <person name="Korhonen P.K."/>
            <person name="Edoardo P."/>
            <person name="Giuseppe L.R."/>
            <person name="Gasser R.B."/>
        </authorList>
    </citation>
    <scope>NUCLEOTIDE SEQUENCE [LARGE SCALE GENOMIC DNA]</scope>
    <source>
        <strain evidence="1">ISS1029</strain>
    </source>
</reference>
<comment type="caution">
    <text evidence="1">The sequence shown here is derived from an EMBL/GenBank/DDBJ whole genome shotgun (WGS) entry which is preliminary data.</text>
</comment>
<dbReference type="Proteomes" id="UP000055024">
    <property type="component" value="Unassembled WGS sequence"/>
</dbReference>